<dbReference type="Gene3D" id="3.90.1340.10">
    <property type="entry name" value="Phage tail collar domain"/>
    <property type="match status" value="1"/>
</dbReference>
<evidence type="ECO:0000259" key="2">
    <source>
        <dbReference type="Pfam" id="PF12571"/>
    </source>
</evidence>
<evidence type="ECO:0000259" key="1">
    <source>
        <dbReference type="Pfam" id="PF07484"/>
    </source>
</evidence>
<dbReference type="Pfam" id="PF12571">
    <property type="entry name" value="Phage_tail_fib"/>
    <property type="match status" value="1"/>
</dbReference>
<dbReference type="EMBL" id="CP012830">
    <property type="protein sequence ID" value="ALH99520.1"/>
    <property type="molecule type" value="Genomic_DNA"/>
</dbReference>
<reference evidence="4" key="1">
    <citation type="submission" date="2015-09" db="EMBL/GenBank/DDBJ databases">
        <title>Whole genome sequence of Pseudomonas fluorescens FW300-N2E3.</title>
        <authorList>
            <person name="Ray J."/>
            <person name="Melnyk R."/>
            <person name="Deutschbauer A."/>
        </authorList>
    </citation>
    <scope>NUCLEOTIDE SEQUENCE [LARGE SCALE GENOMIC DNA]</scope>
    <source>
        <strain evidence="4">FW300-N2E3</strain>
    </source>
</reference>
<dbReference type="Pfam" id="PF07484">
    <property type="entry name" value="Collar"/>
    <property type="match status" value="1"/>
</dbReference>
<name>A0A0N9WC82_PSEFL</name>
<reference evidence="3 4" key="2">
    <citation type="journal article" date="2018" name="Nature">
        <title>Mutant phenotypes for thousands of bacterial genes of unknown function.</title>
        <authorList>
            <person name="Price M.N."/>
            <person name="Wetmore K.M."/>
            <person name="Waters R.J."/>
            <person name="Callaghan M."/>
            <person name="Ray J."/>
            <person name="Liu H."/>
            <person name="Kuehl J.V."/>
            <person name="Melnyk R.A."/>
            <person name="Lamson J.S."/>
            <person name="Suh Y."/>
            <person name="Carlson H.K."/>
            <person name="Esquivel Z."/>
            <person name="Sadeeshkumar H."/>
            <person name="Chakraborty R."/>
            <person name="Zane G.M."/>
            <person name="Rubin B.E."/>
            <person name="Wall J.D."/>
            <person name="Visel A."/>
            <person name="Bristow J."/>
            <person name="Blow M.J."/>
            <person name="Arkin A.P."/>
            <person name="Deutschbauer A.M."/>
        </authorList>
    </citation>
    <scope>NUCLEOTIDE SEQUENCE [LARGE SCALE GENOMIC DNA]</scope>
    <source>
        <strain evidence="3 4">FW300-N2E3</strain>
    </source>
</reference>
<dbReference type="InterPro" id="IPR011083">
    <property type="entry name" value="Phage_tail_collar_dom"/>
</dbReference>
<organism evidence="3 4">
    <name type="scientific">Pseudomonas fluorescens</name>
    <dbReference type="NCBI Taxonomy" id="294"/>
    <lineage>
        <taxon>Bacteria</taxon>
        <taxon>Pseudomonadati</taxon>
        <taxon>Pseudomonadota</taxon>
        <taxon>Gammaproteobacteria</taxon>
        <taxon>Pseudomonadales</taxon>
        <taxon>Pseudomonadaceae</taxon>
        <taxon>Pseudomonas</taxon>
    </lineage>
</organism>
<dbReference type="InterPro" id="IPR022225">
    <property type="entry name" value="Phage_tail_fibre_N"/>
</dbReference>
<dbReference type="RefSeq" id="WP_054593124.1">
    <property type="nucleotide sequence ID" value="NZ_CP012830.1"/>
</dbReference>
<dbReference type="OrthoDB" id="9810174at2"/>
<evidence type="ECO:0000313" key="4">
    <source>
        <dbReference type="Proteomes" id="UP000066487"/>
    </source>
</evidence>
<sequence length="557" mass="59731">MSASITLAGESQIALKQSQKKPLIISKFIFANVPGLDPVAPIDRAAGKPPAGQIVQVYTIPKENAGYVNPNQVVYSAQLGSDIGDWDFNWVGLEDEDGVLFAVSSVPLQQKRKNIPPLQIGNNVTRNFLVAFDGALELTGVTIDASTWQHDFTVRLAGIDERERQSNRDVFGRACFFGSGLSFRWLSDGFYITPGVAYLEGIRVVLAEPFPVTGIVITDTIWLDVCLERQASDTVTSWKVKSGNHTDYIDSAGARHYCVPIAKVVSSTQVDDLRTVEPINGALVTHFAARTGDYPNLRARGTTKDDVGLGQIPNAKSDDPATNSSEILATTAALNKLNQMIGEPLVGMVASFAMSAVPSGWLRCNGAAVSRTTFAKLFTRVGTTFGGGDGSTTFNLPDMRGLFPRGWDEGRGIDGGRPFGSHQDHMMLSHHHSAWSAAAGDHIHSAWTDAQGEHSHSAWSDVQGNHAHQVKEGHAQPGGNDEVMASGDDYTRTIAHWSTSSAAGAHSHNIGVSSAGNHGHNIGVGWAGNHSHAVTVDPNGGHENRPKNIALLYCIKF</sequence>
<proteinExistence type="predicted"/>
<dbReference type="InterPro" id="IPR037053">
    <property type="entry name" value="Phage_tail_collar_dom_sf"/>
</dbReference>
<protein>
    <submittedName>
        <fullName evidence="3">Phage tail protein</fullName>
    </submittedName>
</protein>
<accession>A0A0N9WC82</accession>
<dbReference type="AlphaFoldDB" id="A0A0N9WC82"/>
<dbReference type="SUPFAM" id="SSF88874">
    <property type="entry name" value="Receptor-binding domain of short tail fibre protein gp12"/>
    <property type="match status" value="1"/>
</dbReference>
<feature type="domain" description="Phage tail collar" evidence="1">
    <location>
        <begin position="347"/>
        <end position="404"/>
    </location>
</feature>
<gene>
    <name evidence="3" type="ORF">AO353_00135</name>
</gene>
<dbReference type="Proteomes" id="UP000066487">
    <property type="component" value="Chromosome"/>
</dbReference>
<feature type="domain" description="Phage tail fibre protein N-terminal" evidence="2">
    <location>
        <begin position="3"/>
        <end position="160"/>
    </location>
</feature>
<evidence type="ECO:0000313" key="3">
    <source>
        <dbReference type="EMBL" id="ALH99520.1"/>
    </source>
</evidence>